<evidence type="ECO:0000256" key="2">
    <source>
        <dbReference type="ARBA" id="ARBA00022840"/>
    </source>
</evidence>
<dbReference type="InterPro" id="IPR032675">
    <property type="entry name" value="LRR_dom_sf"/>
</dbReference>
<dbReference type="Gene3D" id="3.40.50.300">
    <property type="entry name" value="P-loop containing nucleotide triphosphate hydrolases"/>
    <property type="match status" value="1"/>
</dbReference>
<dbReference type="SUPFAM" id="SSF52058">
    <property type="entry name" value="L domain-like"/>
    <property type="match status" value="1"/>
</dbReference>
<dbReference type="GO" id="GO:0005524">
    <property type="term" value="F:ATP binding"/>
    <property type="evidence" value="ECO:0007669"/>
    <property type="project" value="UniProtKB-KW"/>
</dbReference>
<dbReference type="Proteomes" id="UP000198362">
    <property type="component" value="Unassembled WGS sequence"/>
</dbReference>
<accession>A0A239GF58</accession>
<proteinExistence type="predicted"/>
<name>A0A239GF58_9ACTN</name>
<reference evidence="4 5" key="1">
    <citation type="submission" date="2017-06" db="EMBL/GenBank/DDBJ databases">
        <authorList>
            <person name="Kim H.J."/>
            <person name="Triplett B.A."/>
        </authorList>
    </citation>
    <scope>NUCLEOTIDE SEQUENCE [LARGE SCALE GENOMIC DNA]</scope>
    <source>
        <strain evidence="4 5">CGMCC 4.5593</strain>
    </source>
</reference>
<keyword evidence="5" id="KW-1185">Reference proteome</keyword>
<dbReference type="OrthoDB" id="135105at2"/>
<dbReference type="InterPro" id="IPR007111">
    <property type="entry name" value="NACHT_NTPase"/>
</dbReference>
<dbReference type="SUPFAM" id="SSF52540">
    <property type="entry name" value="P-loop containing nucleoside triphosphate hydrolases"/>
    <property type="match status" value="1"/>
</dbReference>
<dbReference type="Pfam" id="PF05729">
    <property type="entry name" value="NACHT"/>
    <property type="match status" value="1"/>
</dbReference>
<dbReference type="InterPro" id="IPR027417">
    <property type="entry name" value="P-loop_NTPase"/>
</dbReference>
<dbReference type="PANTHER" id="PTHR46844:SF1">
    <property type="entry name" value="SLR5058 PROTEIN"/>
    <property type="match status" value="1"/>
</dbReference>
<dbReference type="RefSeq" id="WP_089243944.1">
    <property type="nucleotide sequence ID" value="NZ_FZPH01000001.1"/>
</dbReference>
<dbReference type="PROSITE" id="PS50837">
    <property type="entry name" value="NACHT"/>
    <property type="match status" value="1"/>
</dbReference>
<keyword evidence="2" id="KW-0067">ATP-binding</keyword>
<protein>
    <submittedName>
        <fullName evidence="4">NACHT domain-containing protein</fullName>
    </submittedName>
</protein>
<evidence type="ECO:0000313" key="4">
    <source>
        <dbReference type="EMBL" id="SNS67936.1"/>
    </source>
</evidence>
<dbReference type="InterPro" id="IPR054547">
    <property type="entry name" value="NNH1"/>
</dbReference>
<sequence length="1155" mass="127074">MVTEATLFRLATSAATMTYRAWARKHRLTLKNATPDALLAGRFTEPFQRSRATRRLGEIADEVARKLEPILAVEYPSLLDNEREAASLAVAGTLDRSDLSAADFLEMDLDPAALEQQLKNDPTFVREVALLNDAGRVFVDQLVRDLSNYVIDMVMSLPDFQSAAARDLMTRDSELLTLVRRILDEMPTAAKLSPEGSDDEFLGRYRMHLARHLDWLQLFGLDASGTQSRYALSVAYITLTAENADRADKRIHGAFAADKLDALWAGAQWLRESTNVRFLSPPTVVTVAAPSAFRIQDRVLRAHWSPLKGSRTAAKTTHLSTLVSYDVKHSLFGEFGSRRIDELLAFADSALVVGDAGSGKTTLLQWLAVNAAKQSFVGPLELWNAVVPVFIQLRHYRGAKLPTPGQFLETAAPNLADRMPKGWMSRQLDSGRCLLLVDGLDELPPAERSAVKPWLQRLVDEFNVRVILTSRPAAVKEGWLDEVGLGTYRLEPMSLADVVQFIRHWHESAVSGVEDGSEKREILALAVPLAARILNQPALRQLATTPLLCALLCALNRGMRSSIPQDRMHLYRVALEMLVERRDDERNVPNAEIRLSLREKLDILQNIAWWFQLAERSEADRSDIEPQVAKRLRLTEISHSAEEVLDYLLLRSGVLRQPSSGRVDFVHKTFQEYLAAKAAVDENLVSMLIERAREDSWREVVIMAAGHASLNQREELVNGLLAAGRERPRLRHRLHLLAVACLETSPQLKPETREQVAVALENLVPPKSIRDAQALAAAGVAAVPHLAGLGRLRANEAAATVRALAQIGGDPALIALAVYSTDRRRSVVRELLRAWRSFPPEAYVRTVLADSPLEDGTLSLTDLDHLPYLSELRMLRAVRLSVPAGRANLEIIGRVPTLTELSLGFEPDLESLEPLTGLTELASVRLDTCGALRSLAGLESAPLASLDVRNCGSLTDITAVSPTRLARLVLAFTPVSDLSHLTEAPALTYVDVAFSDVDTFAVLAALPALRQLHAQMIPAADHDVLAESGSLQDLTVTVPDDRADLAFLPATLRSLVVNGRSHARLRSLGGVERCTELTHLTLAGLPELEDIIALGSLEKLEWVFFQGCEALADLGVLLRMTSLVELVLSDVPLADVTALRRPGLKVTVDGDVVQL</sequence>
<organism evidence="4 5">
    <name type="scientific">Asanoa hainanensis</name>
    <dbReference type="NCBI Taxonomy" id="560556"/>
    <lineage>
        <taxon>Bacteria</taxon>
        <taxon>Bacillati</taxon>
        <taxon>Actinomycetota</taxon>
        <taxon>Actinomycetes</taxon>
        <taxon>Micromonosporales</taxon>
        <taxon>Micromonosporaceae</taxon>
        <taxon>Asanoa</taxon>
    </lineage>
</organism>
<evidence type="ECO:0000313" key="5">
    <source>
        <dbReference type="Proteomes" id="UP000198362"/>
    </source>
</evidence>
<dbReference type="EMBL" id="FZPH01000001">
    <property type="protein sequence ID" value="SNS67936.1"/>
    <property type="molecule type" value="Genomic_DNA"/>
</dbReference>
<dbReference type="Gene3D" id="3.80.10.10">
    <property type="entry name" value="Ribonuclease Inhibitor"/>
    <property type="match status" value="2"/>
</dbReference>
<keyword evidence="1" id="KW-0547">Nucleotide-binding</keyword>
<dbReference type="PANTHER" id="PTHR46844">
    <property type="entry name" value="SLR5058 PROTEIN"/>
    <property type="match status" value="1"/>
</dbReference>
<dbReference type="Pfam" id="PF22733">
    <property type="entry name" value="NNH1"/>
    <property type="match status" value="1"/>
</dbReference>
<gene>
    <name evidence="4" type="ORF">SAMN05421812_101378</name>
</gene>
<dbReference type="AlphaFoldDB" id="A0A239GF58"/>
<evidence type="ECO:0000259" key="3">
    <source>
        <dbReference type="PROSITE" id="PS50837"/>
    </source>
</evidence>
<evidence type="ECO:0000256" key="1">
    <source>
        <dbReference type="ARBA" id="ARBA00022741"/>
    </source>
</evidence>
<feature type="domain" description="NACHT" evidence="3">
    <location>
        <begin position="348"/>
        <end position="681"/>
    </location>
</feature>